<comment type="caution">
    <text evidence="2">The sequence shown here is derived from an EMBL/GenBank/DDBJ whole genome shotgun (WGS) entry which is preliminary data.</text>
</comment>
<protein>
    <submittedName>
        <fullName evidence="2">Uncharacterized protein</fullName>
    </submittedName>
</protein>
<keyword evidence="3" id="KW-1185">Reference proteome</keyword>
<name>A0AAV7LW85_PLEWA</name>
<gene>
    <name evidence="2" type="ORF">NDU88_004994</name>
</gene>
<dbReference type="AlphaFoldDB" id="A0AAV7LW85"/>
<organism evidence="2 3">
    <name type="scientific">Pleurodeles waltl</name>
    <name type="common">Iberian ribbed newt</name>
    <dbReference type="NCBI Taxonomy" id="8319"/>
    <lineage>
        <taxon>Eukaryota</taxon>
        <taxon>Metazoa</taxon>
        <taxon>Chordata</taxon>
        <taxon>Craniata</taxon>
        <taxon>Vertebrata</taxon>
        <taxon>Euteleostomi</taxon>
        <taxon>Amphibia</taxon>
        <taxon>Batrachia</taxon>
        <taxon>Caudata</taxon>
        <taxon>Salamandroidea</taxon>
        <taxon>Salamandridae</taxon>
        <taxon>Pleurodelinae</taxon>
        <taxon>Pleurodeles</taxon>
    </lineage>
</organism>
<feature type="compositionally biased region" description="Basic and acidic residues" evidence="1">
    <location>
        <begin position="25"/>
        <end position="56"/>
    </location>
</feature>
<evidence type="ECO:0000256" key="1">
    <source>
        <dbReference type="SAM" id="MobiDB-lite"/>
    </source>
</evidence>
<dbReference type="Proteomes" id="UP001066276">
    <property type="component" value="Chromosome 11"/>
</dbReference>
<proteinExistence type="predicted"/>
<feature type="compositionally biased region" description="Polar residues" evidence="1">
    <location>
        <begin position="57"/>
        <end position="73"/>
    </location>
</feature>
<evidence type="ECO:0000313" key="2">
    <source>
        <dbReference type="EMBL" id="KAJ1091880.1"/>
    </source>
</evidence>
<feature type="region of interest" description="Disordered" evidence="1">
    <location>
        <begin position="1"/>
        <end position="80"/>
    </location>
</feature>
<sequence>MENDDVWKTEQAAQKSSPTQAQIKAEQRRTVEEVKKSTELVDNRWRSLDSEIKESDMTSQNSETETEGDTQPKSGEENLGNGKWLWRLANKEVVLALDKATDLYFKENEHTVTSACMLWEACKATLRGVIITGGVGDRRACWKRLDELEQDLGNLEKNTVH</sequence>
<reference evidence="2" key="1">
    <citation type="journal article" date="2022" name="bioRxiv">
        <title>Sequencing and chromosome-scale assembly of the giantPleurodeles waltlgenome.</title>
        <authorList>
            <person name="Brown T."/>
            <person name="Elewa A."/>
            <person name="Iarovenko S."/>
            <person name="Subramanian E."/>
            <person name="Araus A.J."/>
            <person name="Petzold A."/>
            <person name="Susuki M."/>
            <person name="Suzuki K.-i.T."/>
            <person name="Hayashi T."/>
            <person name="Toyoda A."/>
            <person name="Oliveira C."/>
            <person name="Osipova E."/>
            <person name="Leigh N.D."/>
            <person name="Simon A."/>
            <person name="Yun M.H."/>
        </authorList>
    </citation>
    <scope>NUCLEOTIDE SEQUENCE</scope>
    <source>
        <strain evidence="2">20211129_DDA</strain>
        <tissue evidence="2">Liver</tissue>
    </source>
</reference>
<dbReference type="EMBL" id="JANPWB010000015">
    <property type="protein sequence ID" value="KAJ1091880.1"/>
    <property type="molecule type" value="Genomic_DNA"/>
</dbReference>
<accession>A0AAV7LW85</accession>
<feature type="compositionally biased region" description="Polar residues" evidence="1">
    <location>
        <begin position="11"/>
        <end position="22"/>
    </location>
</feature>
<evidence type="ECO:0000313" key="3">
    <source>
        <dbReference type="Proteomes" id="UP001066276"/>
    </source>
</evidence>